<keyword evidence="2" id="KW-0472">Membrane</keyword>
<comment type="caution">
    <text evidence="3">The sequence shown here is derived from an EMBL/GenBank/DDBJ whole genome shotgun (WGS) entry which is preliminary data.</text>
</comment>
<dbReference type="OrthoDB" id="5018069at2759"/>
<feature type="transmembrane region" description="Helical" evidence="2">
    <location>
        <begin position="184"/>
        <end position="203"/>
    </location>
</feature>
<feature type="region of interest" description="Disordered" evidence="1">
    <location>
        <begin position="454"/>
        <end position="482"/>
    </location>
</feature>
<keyword evidence="4" id="KW-1185">Reference proteome</keyword>
<protein>
    <submittedName>
        <fullName evidence="3">Uncharacterized protein</fullName>
    </submittedName>
</protein>
<organism evidence="3 4">
    <name type="scientific">Polyplosphaeria fusca</name>
    <dbReference type="NCBI Taxonomy" id="682080"/>
    <lineage>
        <taxon>Eukaryota</taxon>
        <taxon>Fungi</taxon>
        <taxon>Dikarya</taxon>
        <taxon>Ascomycota</taxon>
        <taxon>Pezizomycotina</taxon>
        <taxon>Dothideomycetes</taxon>
        <taxon>Pleosporomycetidae</taxon>
        <taxon>Pleosporales</taxon>
        <taxon>Tetraplosphaeriaceae</taxon>
        <taxon>Polyplosphaeria</taxon>
    </lineage>
</organism>
<feature type="transmembrane region" description="Helical" evidence="2">
    <location>
        <begin position="158"/>
        <end position="178"/>
    </location>
</feature>
<name>A0A9P4QT67_9PLEO</name>
<accession>A0A9P4QT67</accession>
<keyword evidence="2" id="KW-0812">Transmembrane</keyword>
<gene>
    <name evidence="3" type="ORF">EJ04DRAFT_495200</name>
</gene>
<sequence>MASSVPFGDDLMPAFRTLSKFVEPHGKVLLLVALAFNTTIIPPQATTPAILLAGAYLLGSFKDLALPSDATTAVASLPSLLEPLAALQTVFKRLGRYFKIGLLISLACYLPIQYGNPLLFQPWIYCLLFATVAAVGTFAPTAKFYGPLRFGYFEYTDFFTQAFQLLTNTWLYVAVFLLFSPAVFPYGVLGLVGVILGAWVHVFRAYHKQLRIITDEASEEVSRAQYSLSTIQKDRNLVRDYEQHVLQAAATARQDAIHANAVKISDFFDCAAKAWAALDEVTQPANDTVNAAGRMIVEAQELEDIPDEDQEDVQARATYLRETAEKVKVEAEHALYKLKVAQQGVRASENAVKVDRQARAEAESNAAAAVKSAKEISTKVMDLLTTELQLAKKAAKVSRLTGQAVATATDGKMAKARELNASAKELAKTMETEESPAWVVVSAANKALHGWLGSNRKASQEPRYSDWEGSTEFITQAGPSRH</sequence>
<dbReference type="Proteomes" id="UP000799444">
    <property type="component" value="Unassembled WGS sequence"/>
</dbReference>
<evidence type="ECO:0000313" key="4">
    <source>
        <dbReference type="Proteomes" id="UP000799444"/>
    </source>
</evidence>
<evidence type="ECO:0000256" key="1">
    <source>
        <dbReference type="SAM" id="MobiDB-lite"/>
    </source>
</evidence>
<feature type="transmembrane region" description="Helical" evidence="2">
    <location>
        <begin position="122"/>
        <end position="146"/>
    </location>
</feature>
<keyword evidence="2" id="KW-1133">Transmembrane helix</keyword>
<dbReference type="EMBL" id="ML996161">
    <property type="protein sequence ID" value="KAF2733413.1"/>
    <property type="molecule type" value="Genomic_DNA"/>
</dbReference>
<evidence type="ECO:0000256" key="2">
    <source>
        <dbReference type="SAM" id="Phobius"/>
    </source>
</evidence>
<feature type="compositionally biased region" description="Polar residues" evidence="1">
    <location>
        <begin position="472"/>
        <end position="482"/>
    </location>
</feature>
<feature type="transmembrane region" description="Helical" evidence="2">
    <location>
        <begin position="97"/>
        <end position="116"/>
    </location>
</feature>
<reference evidence="3" key="1">
    <citation type="journal article" date="2020" name="Stud. Mycol.">
        <title>101 Dothideomycetes genomes: a test case for predicting lifestyles and emergence of pathogens.</title>
        <authorList>
            <person name="Haridas S."/>
            <person name="Albert R."/>
            <person name="Binder M."/>
            <person name="Bloem J."/>
            <person name="Labutti K."/>
            <person name="Salamov A."/>
            <person name="Andreopoulos B."/>
            <person name="Baker S."/>
            <person name="Barry K."/>
            <person name="Bills G."/>
            <person name="Bluhm B."/>
            <person name="Cannon C."/>
            <person name="Castanera R."/>
            <person name="Culley D."/>
            <person name="Daum C."/>
            <person name="Ezra D."/>
            <person name="Gonzalez J."/>
            <person name="Henrissat B."/>
            <person name="Kuo A."/>
            <person name="Liang C."/>
            <person name="Lipzen A."/>
            <person name="Lutzoni F."/>
            <person name="Magnuson J."/>
            <person name="Mondo S."/>
            <person name="Nolan M."/>
            <person name="Ohm R."/>
            <person name="Pangilinan J."/>
            <person name="Park H.-J."/>
            <person name="Ramirez L."/>
            <person name="Alfaro M."/>
            <person name="Sun H."/>
            <person name="Tritt A."/>
            <person name="Yoshinaga Y."/>
            <person name="Zwiers L.-H."/>
            <person name="Turgeon B."/>
            <person name="Goodwin S."/>
            <person name="Spatafora J."/>
            <person name="Crous P."/>
            <person name="Grigoriev I."/>
        </authorList>
    </citation>
    <scope>NUCLEOTIDE SEQUENCE</scope>
    <source>
        <strain evidence="3">CBS 125425</strain>
    </source>
</reference>
<dbReference type="AlphaFoldDB" id="A0A9P4QT67"/>
<evidence type="ECO:0000313" key="3">
    <source>
        <dbReference type="EMBL" id="KAF2733413.1"/>
    </source>
</evidence>
<proteinExistence type="predicted"/>